<dbReference type="Gene3D" id="3.30.40.10">
    <property type="entry name" value="Zinc/RING finger domain, C3HC4 (zinc finger)"/>
    <property type="match status" value="1"/>
</dbReference>
<comment type="caution">
    <text evidence="8">The sequence shown here is derived from an EMBL/GenBank/DDBJ whole genome shotgun (WGS) entry which is preliminary data.</text>
</comment>
<reference evidence="8" key="1">
    <citation type="submission" date="2022-12" db="EMBL/GenBank/DDBJ databases">
        <authorList>
            <person name="Webb A."/>
        </authorList>
    </citation>
    <scope>NUCLEOTIDE SEQUENCE</scope>
    <source>
        <strain evidence="8">Pd1</strain>
    </source>
</reference>
<dbReference type="GO" id="GO:0035091">
    <property type="term" value="F:phosphatidylinositol binding"/>
    <property type="evidence" value="ECO:0007669"/>
    <property type="project" value="InterPro"/>
</dbReference>
<dbReference type="SUPFAM" id="SSF64268">
    <property type="entry name" value="PX domain"/>
    <property type="match status" value="1"/>
</dbReference>
<dbReference type="Proteomes" id="UP001162029">
    <property type="component" value="Unassembled WGS sequence"/>
</dbReference>
<keyword evidence="1" id="KW-0479">Metal-binding</keyword>
<dbReference type="SMART" id="SM00184">
    <property type="entry name" value="RING"/>
    <property type="match status" value="1"/>
</dbReference>
<dbReference type="InterPro" id="IPR013083">
    <property type="entry name" value="Znf_RING/FYVE/PHD"/>
</dbReference>
<dbReference type="Pfam" id="PF00787">
    <property type="entry name" value="PX"/>
    <property type="match status" value="1"/>
</dbReference>
<accession>A0AAV0VC56</accession>
<dbReference type="PROSITE" id="PS50089">
    <property type="entry name" value="ZF_RING_2"/>
    <property type="match status" value="1"/>
</dbReference>
<dbReference type="PROSITE" id="PS50195">
    <property type="entry name" value="PX"/>
    <property type="match status" value="1"/>
</dbReference>
<feature type="region of interest" description="Disordered" evidence="5">
    <location>
        <begin position="24"/>
        <end position="43"/>
    </location>
</feature>
<evidence type="ECO:0000259" key="6">
    <source>
        <dbReference type="PROSITE" id="PS50089"/>
    </source>
</evidence>
<organism evidence="8 9">
    <name type="scientific">Peronospora destructor</name>
    <dbReference type="NCBI Taxonomy" id="86335"/>
    <lineage>
        <taxon>Eukaryota</taxon>
        <taxon>Sar</taxon>
        <taxon>Stramenopiles</taxon>
        <taxon>Oomycota</taxon>
        <taxon>Peronosporomycetes</taxon>
        <taxon>Peronosporales</taxon>
        <taxon>Peronosporaceae</taxon>
        <taxon>Peronospora</taxon>
    </lineage>
</organism>
<feature type="domain" description="RING-type" evidence="6">
    <location>
        <begin position="226"/>
        <end position="294"/>
    </location>
</feature>
<evidence type="ECO:0000256" key="5">
    <source>
        <dbReference type="SAM" id="MobiDB-lite"/>
    </source>
</evidence>
<dbReference type="InterPro" id="IPR036871">
    <property type="entry name" value="PX_dom_sf"/>
</dbReference>
<evidence type="ECO:0000313" key="8">
    <source>
        <dbReference type="EMBL" id="CAI5746765.1"/>
    </source>
</evidence>
<dbReference type="PANTHER" id="PTHR14155">
    <property type="entry name" value="RING FINGER DOMAIN-CONTAINING"/>
    <property type="match status" value="1"/>
</dbReference>
<name>A0AAV0VC56_9STRA</name>
<dbReference type="Pfam" id="PF13639">
    <property type="entry name" value="zf-RING_2"/>
    <property type="match status" value="1"/>
</dbReference>
<dbReference type="EMBL" id="CANTFM010002620">
    <property type="protein sequence ID" value="CAI5746765.1"/>
    <property type="molecule type" value="Genomic_DNA"/>
</dbReference>
<dbReference type="SUPFAM" id="SSF57850">
    <property type="entry name" value="RING/U-box"/>
    <property type="match status" value="1"/>
</dbReference>
<feature type="domain" description="PX" evidence="7">
    <location>
        <begin position="56"/>
        <end position="194"/>
    </location>
</feature>
<keyword evidence="3" id="KW-0862">Zinc</keyword>
<dbReference type="GO" id="GO:0008270">
    <property type="term" value="F:zinc ion binding"/>
    <property type="evidence" value="ECO:0007669"/>
    <property type="project" value="UniProtKB-KW"/>
</dbReference>
<dbReference type="InterPro" id="IPR053238">
    <property type="entry name" value="RING-H2_zinc_finger"/>
</dbReference>
<dbReference type="PANTHER" id="PTHR14155:SF627">
    <property type="entry name" value="OS06G0192800 PROTEIN"/>
    <property type="match status" value="1"/>
</dbReference>
<dbReference type="Gene3D" id="3.30.1520.10">
    <property type="entry name" value="Phox-like domain"/>
    <property type="match status" value="1"/>
</dbReference>
<sequence>MKLRASISLPIVPPAKLRRHKLVQEDQMSRTSSFTKRRNEKQPQRLMQTMEQTLMDTVQVEFVKAVVPARNKLASPRYIMRISNTALDQTWEMARTFKEFSELKDAIVSLLDYGHFCQSNCPWLYMYAAHHFPRRRIFRSRSPSVIAGRLSELQTYFSTLLRLSKQNRNLDCVVASTKLPQLIYDFLFEGMVFDRSDFMRLSERLSIGGRDSSFLDNDPTQETEECIICCNALVGDATVSIVPAALCCNQRLTSIDKKVDRHVTAGLTTLNCGHCFHDECILAKLNESLTCPLCVARLSALYVAPTVAAA</sequence>
<evidence type="ECO:0000256" key="4">
    <source>
        <dbReference type="PROSITE-ProRule" id="PRU00175"/>
    </source>
</evidence>
<dbReference type="InterPro" id="IPR001841">
    <property type="entry name" value="Znf_RING"/>
</dbReference>
<keyword evidence="9" id="KW-1185">Reference proteome</keyword>
<evidence type="ECO:0000256" key="1">
    <source>
        <dbReference type="ARBA" id="ARBA00022723"/>
    </source>
</evidence>
<dbReference type="AlphaFoldDB" id="A0AAV0VC56"/>
<evidence type="ECO:0000313" key="9">
    <source>
        <dbReference type="Proteomes" id="UP001162029"/>
    </source>
</evidence>
<evidence type="ECO:0000256" key="2">
    <source>
        <dbReference type="ARBA" id="ARBA00022771"/>
    </source>
</evidence>
<protein>
    <recommendedName>
        <fullName evidence="10">RING-type domain-containing protein</fullName>
    </recommendedName>
</protein>
<dbReference type="InterPro" id="IPR001683">
    <property type="entry name" value="PX_dom"/>
</dbReference>
<evidence type="ECO:0000256" key="3">
    <source>
        <dbReference type="ARBA" id="ARBA00022833"/>
    </source>
</evidence>
<proteinExistence type="predicted"/>
<keyword evidence="2 4" id="KW-0863">Zinc-finger</keyword>
<gene>
    <name evidence="8" type="ORF">PDE001_LOCUS11728</name>
</gene>
<evidence type="ECO:0000259" key="7">
    <source>
        <dbReference type="PROSITE" id="PS50195"/>
    </source>
</evidence>
<evidence type="ECO:0008006" key="10">
    <source>
        <dbReference type="Google" id="ProtNLM"/>
    </source>
</evidence>